<dbReference type="NCBIfam" id="TIGR00741">
    <property type="entry name" value="yfiA"/>
    <property type="match status" value="1"/>
</dbReference>
<reference evidence="3" key="1">
    <citation type="submission" date="2020-04" db="EMBL/GenBank/DDBJ databases">
        <authorList>
            <person name="Zhang T."/>
        </authorList>
    </citation>
    <scope>NUCLEOTIDE SEQUENCE</scope>
    <source>
        <strain evidence="3">HKST-UBA02</strain>
    </source>
</reference>
<organism evidence="3 4">
    <name type="scientific">Eiseniibacteriota bacterium</name>
    <dbReference type="NCBI Taxonomy" id="2212470"/>
    <lineage>
        <taxon>Bacteria</taxon>
        <taxon>Candidatus Eiseniibacteriota</taxon>
    </lineage>
</organism>
<proteinExistence type="predicted"/>
<dbReference type="InterPro" id="IPR032528">
    <property type="entry name" value="Ribosom_S30AE_C"/>
</dbReference>
<feature type="domain" description="Sigma 54 modulation/S30EA ribosomal protein C-terminal" evidence="2">
    <location>
        <begin position="123"/>
        <end position="177"/>
    </location>
</feature>
<dbReference type="GO" id="GO:0043024">
    <property type="term" value="F:ribosomal small subunit binding"/>
    <property type="evidence" value="ECO:0007669"/>
    <property type="project" value="TreeGrafter"/>
</dbReference>
<dbReference type="Pfam" id="PF02482">
    <property type="entry name" value="Ribosomal_S30AE"/>
    <property type="match status" value="1"/>
</dbReference>
<dbReference type="EMBL" id="JAGQHS010000014">
    <property type="protein sequence ID" value="MCA9755033.1"/>
    <property type="molecule type" value="Genomic_DNA"/>
</dbReference>
<dbReference type="Gene3D" id="3.30.160.100">
    <property type="entry name" value="Ribosome hibernation promotion factor-like"/>
    <property type="match status" value="1"/>
</dbReference>
<dbReference type="GO" id="GO:0045900">
    <property type="term" value="P:negative regulation of translational elongation"/>
    <property type="evidence" value="ECO:0007669"/>
    <property type="project" value="TreeGrafter"/>
</dbReference>
<dbReference type="Proteomes" id="UP000739538">
    <property type="component" value="Unassembled WGS sequence"/>
</dbReference>
<dbReference type="CDD" id="cd00552">
    <property type="entry name" value="RaiA"/>
    <property type="match status" value="1"/>
</dbReference>
<dbReference type="SUPFAM" id="SSF69754">
    <property type="entry name" value="Ribosome binding protein Y (YfiA homologue)"/>
    <property type="match status" value="1"/>
</dbReference>
<evidence type="ECO:0000313" key="4">
    <source>
        <dbReference type="Proteomes" id="UP000739538"/>
    </source>
</evidence>
<dbReference type="GO" id="GO:0022627">
    <property type="term" value="C:cytosolic small ribosomal subunit"/>
    <property type="evidence" value="ECO:0007669"/>
    <property type="project" value="TreeGrafter"/>
</dbReference>
<dbReference type="InterPro" id="IPR003489">
    <property type="entry name" value="RHF/RaiA"/>
</dbReference>
<sequence>MEITTTCRRYEIEPGINDLAEKRIQKLERYFDNLQEAHLVLAQEKYRFIAELSLHGAGLDLTSRQQENSMAASIDKVCDRVERQLKKHAARVKRRQTASRTVPANVIVHEQELAEVEVEDEYSPVVVRMDNVSKEPISVEDAISLLREKDWDQVLFPNSRSGKVALLFMRPDGNFGLTETE</sequence>
<dbReference type="AlphaFoldDB" id="A0A956SE68"/>
<dbReference type="InterPro" id="IPR036567">
    <property type="entry name" value="RHF-like"/>
</dbReference>
<dbReference type="InterPro" id="IPR050574">
    <property type="entry name" value="HPF/YfiA_ribosome-assoc"/>
</dbReference>
<keyword evidence="1" id="KW-0810">Translation regulation</keyword>
<gene>
    <name evidence="3" type="primary">raiA</name>
    <name evidence="3" type="ORF">KDA27_04460</name>
</gene>
<name>A0A956SE68_UNCEI</name>
<accession>A0A956SE68</accession>
<comment type="caution">
    <text evidence="3">The sequence shown here is derived from an EMBL/GenBank/DDBJ whole genome shotgun (WGS) entry which is preliminary data.</text>
</comment>
<dbReference type="InterPro" id="IPR038416">
    <property type="entry name" value="Ribosom_S30AE_C_sf"/>
</dbReference>
<evidence type="ECO:0000256" key="1">
    <source>
        <dbReference type="ARBA" id="ARBA00022845"/>
    </source>
</evidence>
<dbReference type="Gene3D" id="3.30.505.50">
    <property type="entry name" value="Sigma 54 modulation/S30EA ribosomal protein, C-terminal domain"/>
    <property type="match status" value="1"/>
</dbReference>
<dbReference type="Pfam" id="PF16321">
    <property type="entry name" value="Ribosom_S30AE_C"/>
    <property type="match status" value="1"/>
</dbReference>
<reference evidence="3" key="2">
    <citation type="journal article" date="2021" name="Microbiome">
        <title>Successional dynamics and alternative stable states in a saline activated sludge microbial community over 9 years.</title>
        <authorList>
            <person name="Wang Y."/>
            <person name="Ye J."/>
            <person name="Ju F."/>
            <person name="Liu L."/>
            <person name="Boyd J.A."/>
            <person name="Deng Y."/>
            <person name="Parks D.H."/>
            <person name="Jiang X."/>
            <person name="Yin X."/>
            <person name="Woodcroft B.J."/>
            <person name="Tyson G.W."/>
            <person name="Hugenholtz P."/>
            <person name="Polz M.F."/>
            <person name="Zhang T."/>
        </authorList>
    </citation>
    <scope>NUCLEOTIDE SEQUENCE</scope>
    <source>
        <strain evidence="3">HKST-UBA02</strain>
    </source>
</reference>
<dbReference type="PANTHER" id="PTHR33231">
    <property type="entry name" value="30S RIBOSOMAL PROTEIN"/>
    <property type="match status" value="1"/>
</dbReference>
<protein>
    <submittedName>
        <fullName evidence="3">Ribosome-associated translation inhibitor RaiA</fullName>
    </submittedName>
</protein>
<evidence type="ECO:0000313" key="3">
    <source>
        <dbReference type="EMBL" id="MCA9755033.1"/>
    </source>
</evidence>
<evidence type="ECO:0000259" key="2">
    <source>
        <dbReference type="Pfam" id="PF16321"/>
    </source>
</evidence>
<dbReference type="PANTHER" id="PTHR33231:SF1">
    <property type="entry name" value="30S RIBOSOMAL PROTEIN"/>
    <property type="match status" value="1"/>
</dbReference>